<organism evidence="2 3">
    <name type="scientific">Stylosanthes scabra</name>
    <dbReference type="NCBI Taxonomy" id="79078"/>
    <lineage>
        <taxon>Eukaryota</taxon>
        <taxon>Viridiplantae</taxon>
        <taxon>Streptophyta</taxon>
        <taxon>Embryophyta</taxon>
        <taxon>Tracheophyta</taxon>
        <taxon>Spermatophyta</taxon>
        <taxon>Magnoliopsida</taxon>
        <taxon>eudicotyledons</taxon>
        <taxon>Gunneridae</taxon>
        <taxon>Pentapetalae</taxon>
        <taxon>rosids</taxon>
        <taxon>fabids</taxon>
        <taxon>Fabales</taxon>
        <taxon>Fabaceae</taxon>
        <taxon>Papilionoideae</taxon>
        <taxon>50 kb inversion clade</taxon>
        <taxon>dalbergioids sensu lato</taxon>
        <taxon>Dalbergieae</taxon>
        <taxon>Pterocarpus clade</taxon>
        <taxon>Stylosanthes</taxon>
    </lineage>
</organism>
<keyword evidence="3" id="KW-1185">Reference proteome</keyword>
<feature type="region of interest" description="Disordered" evidence="1">
    <location>
        <begin position="99"/>
        <end position="125"/>
    </location>
</feature>
<reference evidence="2 3" key="1">
    <citation type="journal article" date="2023" name="Plants (Basel)">
        <title>Bridging the Gap: Combining Genomics and Transcriptomics Approaches to Understand Stylosanthes scabra, an Orphan Legume from the Brazilian Caatinga.</title>
        <authorList>
            <person name="Ferreira-Neto J.R.C."/>
            <person name="da Silva M.D."/>
            <person name="Binneck E."/>
            <person name="de Melo N.F."/>
            <person name="da Silva R.H."/>
            <person name="de Melo A.L.T.M."/>
            <person name="Pandolfi V."/>
            <person name="Bustamante F.O."/>
            <person name="Brasileiro-Vidal A.C."/>
            <person name="Benko-Iseppon A.M."/>
        </authorList>
    </citation>
    <scope>NUCLEOTIDE SEQUENCE [LARGE SCALE GENOMIC DNA]</scope>
    <source>
        <tissue evidence="2">Leaves</tissue>
    </source>
</reference>
<evidence type="ECO:0000256" key="1">
    <source>
        <dbReference type="SAM" id="MobiDB-lite"/>
    </source>
</evidence>
<protein>
    <submittedName>
        <fullName evidence="2">Uncharacterized protein</fullName>
    </submittedName>
</protein>
<name>A0ABU6V2E4_9FABA</name>
<gene>
    <name evidence="2" type="ORF">PIB30_006057</name>
</gene>
<dbReference type="Proteomes" id="UP001341840">
    <property type="component" value="Unassembled WGS sequence"/>
</dbReference>
<accession>A0ABU6V2E4</accession>
<proteinExistence type="predicted"/>
<sequence>MEGEKVFLLSSTTTGGLDTKQERVIIRKLDLDGRKWVSKIYNRILISVVAQGVKYGCFVVEGDDDLQILFPCRRQFPEVRTTKLFVEIVDPLVSSGGSAANPRPVNVGGGASRSRNQREPDVRPVVSPSFDFNLQARAATGDDELGESCSIAELGVAIARIPQQLPPHMPLK</sequence>
<dbReference type="EMBL" id="JASCZI010151047">
    <property type="protein sequence ID" value="MED6167776.1"/>
    <property type="molecule type" value="Genomic_DNA"/>
</dbReference>
<comment type="caution">
    <text evidence="2">The sequence shown here is derived from an EMBL/GenBank/DDBJ whole genome shotgun (WGS) entry which is preliminary data.</text>
</comment>
<evidence type="ECO:0000313" key="2">
    <source>
        <dbReference type="EMBL" id="MED6167776.1"/>
    </source>
</evidence>
<evidence type="ECO:0000313" key="3">
    <source>
        <dbReference type="Proteomes" id="UP001341840"/>
    </source>
</evidence>